<proteinExistence type="evidence at transcript level"/>
<dbReference type="Gene3D" id="3.30.1060.10">
    <property type="entry name" value="Peptide methionine sulphoxide reductase MsrA"/>
    <property type="match status" value="1"/>
</dbReference>
<reference evidence="7" key="1">
    <citation type="journal article" date="2015" name="PLoS Negl. Trop. Dis.">
        <title>Deep Sequencing Analysis of the Ixodes ricinus Haemocytome.</title>
        <authorList>
            <person name="Kotsyfakis M."/>
            <person name="Kopacek P."/>
            <person name="Franta Z."/>
            <person name="Pedra J.H."/>
            <person name="Ribeiro J.M."/>
        </authorList>
    </citation>
    <scope>NUCLEOTIDE SEQUENCE</scope>
</reference>
<dbReference type="Pfam" id="PF20939">
    <property type="entry name" value="MsrA_helical"/>
    <property type="match status" value="1"/>
</dbReference>
<dbReference type="PANTHER" id="PTHR43774:SF1">
    <property type="entry name" value="PEPTIDE METHIONINE SULFOXIDE REDUCTASE MSRA 2"/>
    <property type="match status" value="1"/>
</dbReference>
<dbReference type="InterPro" id="IPR049006">
    <property type="entry name" value="MsrA_helical"/>
</dbReference>
<name>A0A090XEI4_IXORI</name>
<sequence>FWFPDGAVWLCPGGDPHPRRVTREEPPRTRLTRNWADHTETVQLEYDPTATSYDRLLEMFWGFHDATACHKRQYMSAISYHDKEQKQIDRRQLTRSSSTKLARTLATKILPAETFYDAEDYHQKYLLTERCADVCKSLRAAGVNLKTSHVAARLNGYCSGNGSKASFEAECTQLGLSDQLTEMVRRYVKQ</sequence>
<dbReference type="GO" id="GO:0008113">
    <property type="term" value="F:peptide-methionine (S)-S-oxide reductase activity"/>
    <property type="evidence" value="ECO:0007669"/>
    <property type="project" value="UniProtKB-EC"/>
</dbReference>
<dbReference type="InterPro" id="IPR002569">
    <property type="entry name" value="Met_Sox_Rdtase_MsrA_dom"/>
</dbReference>
<dbReference type="EMBL" id="GBIH01001787">
    <property type="protein sequence ID" value="JAC92923.1"/>
    <property type="molecule type" value="mRNA"/>
</dbReference>
<dbReference type="SUPFAM" id="SSF55068">
    <property type="entry name" value="Peptide methionine sulfoxide reductase"/>
    <property type="match status" value="1"/>
</dbReference>
<evidence type="ECO:0000256" key="3">
    <source>
        <dbReference type="ARBA" id="ARBA00023002"/>
    </source>
</evidence>
<evidence type="ECO:0000259" key="6">
    <source>
        <dbReference type="Pfam" id="PF20939"/>
    </source>
</evidence>
<keyword evidence="3" id="KW-0560">Oxidoreductase</keyword>
<evidence type="ECO:0000313" key="7">
    <source>
        <dbReference type="EMBL" id="JAC92923.1"/>
    </source>
</evidence>
<feature type="domain" description="Selenoprotein methionine sulfoxide reductase A helical" evidence="6">
    <location>
        <begin position="144"/>
        <end position="186"/>
    </location>
</feature>
<dbReference type="Pfam" id="PF01625">
    <property type="entry name" value="PMSR"/>
    <property type="match status" value="1"/>
</dbReference>
<evidence type="ECO:0000256" key="1">
    <source>
        <dbReference type="ARBA" id="ARBA00005591"/>
    </source>
</evidence>
<accession>A0A090XEI4</accession>
<dbReference type="PANTHER" id="PTHR43774">
    <property type="entry name" value="PEPTIDE METHIONINE SULFOXIDE REDUCTASE"/>
    <property type="match status" value="1"/>
</dbReference>
<evidence type="ECO:0000259" key="5">
    <source>
        <dbReference type="Pfam" id="PF01625"/>
    </source>
</evidence>
<feature type="domain" description="Peptide methionine sulphoxide reductase MsrA" evidence="5">
    <location>
        <begin position="30"/>
        <end position="129"/>
    </location>
</feature>
<dbReference type="AlphaFoldDB" id="A0A090XEI4"/>
<protein>
    <recommendedName>
        <fullName evidence="2">peptide-methionine (S)-S-oxide reductase</fullName>
        <ecNumber evidence="2">1.8.4.11</ecNumber>
    </recommendedName>
    <alternativeName>
        <fullName evidence="4">Peptide-methionine (S)-S-oxide reductase</fullName>
    </alternativeName>
</protein>
<evidence type="ECO:0000256" key="2">
    <source>
        <dbReference type="ARBA" id="ARBA00012502"/>
    </source>
</evidence>
<dbReference type="InterPro" id="IPR036509">
    <property type="entry name" value="Met_Sox_Rdtase_MsrA_sf"/>
</dbReference>
<organism evidence="7">
    <name type="scientific">Ixodes ricinus</name>
    <name type="common">Common tick</name>
    <name type="synonym">Acarus ricinus</name>
    <dbReference type="NCBI Taxonomy" id="34613"/>
    <lineage>
        <taxon>Eukaryota</taxon>
        <taxon>Metazoa</taxon>
        <taxon>Ecdysozoa</taxon>
        <taxon>Arthropoda</taxon>
        <taxon>Chelicerata</taxon>
        <taxon>Arachnida</taxon>
        <taxon>Acari</taxon>
        <taxon>Parasitiformes</taxon>
        <taxon>Ixodida</taxon>
        <taxon>Ixodoidea</taxon>
        <taxon>Ixodidae</taxon>
        <taxon>Ixodinae</taxon>
        <taxon>Ixodes</taxon>
    </lineage>
</organism>
<comment type="similarity">
    <text evidence="1">Belongs to the MsrA Met sulfoxide reductase family.</text>
</comment>
<evidence type="ECO:0000256" key="4">
    <source>
        <dbReference type="ARBA" id="ARBA00030643"/>
    </source>
</evidence>
<dbReference type="EC" id="1.8.4.11" evidence="2"/>
<feature type="non-terminal residue" evidence="7">
    <location>
        <position position="1"/>
    </location>
</feature>